<dbReference type="Pfam" id="PF00300">
    <property type="entry name" value="His_Phos_1"/>
    <property type="match status" value="1"/>
</dbReference>
<accession>A0A0R2C6D1</accession>
<dbReference type="GO" id="GO:0016791">
    <property type="term" value="F:phosphatase activity"/>
    <property type="evidence" value="ECO:0007669"/>
    <property type="project" value="TreeGrafter"/>
</dbReference>
<comment type="caution">
    <text evidence="5">The sequence shown here is derived from an EMBL/GenBank/DDBJ whole genome shotgun (WGS) entry which is preliminary data.</text>
</comment>
<dbReference type="PANTHER" id="PTHR48100">
    <property type="entry name" value="BROAD-SPECIFICITY PHOSPHATASE YOR283W-RELATED"/>
    <property type="match status" value="1"/>
</dbReference>
<name>A0A0R2C6D1_9LACO</name>
<feature type="active site" description="Tele-phosphohistidine intermediate" evidence="3">
    <location>
        <position position="37"/>
    </location>
</feature>
<dbReference type="Gene3D" id="3.40.50.1240">
    <property type="entry name" value="Phosphoglycerate mutase-like"/>
    <property type="match status" value="1"/>
</dbReference>
<reference evidence="5 6" key="1">
    <citation type="journal article" date="2015" name="Genome Announc.">
        <title>Expanding the biotechnology potential of lactobacilli through comparative genomics of 213 strains and associated genera.</title>
        <authorList>
            <person name="Sun Z."/>
            <person name="Harris H.M."/>
            <person name="McCann A."/>
            <person name="Guo C."/>
            <person name="Argimon S."/>
            <person name="Zhang W."/>
            <person name="Yang X."/>
            <person name="Jeffery I.B."/>
            <person name="Cooney J.C."/>
            <person name="Kagawa T.F."/>
            <person name="Liu W."/>
            <person name="Song Y."/>
            <person name="Salvetti E."/>
            <person name="Wrobel A."/>
            <person name="Rasinkangas P."/>
            <person name="Parkhill J."/>
            <person name="Rea M.C."/>
            <person name="O'Sullivan O."/>
            <person name="Ritari J."/>
            <person name="Douillard F.P."/>
            <person name="Paul Ross R."/>
            <person name="Yang R."/>
            <person name="Briner A.E."/>
            <person name="Felis G.E."/>
            <person name="de Vos W.M."/>
            <person name="Barrangou R."/>
            <person name="Klaenhammer T.R."/>
            <person name="Caufield P.W."/>
            <person name="Cui Y."/>
            <person name="Zhang H."/>
            <person name="O'Toole P.W."/>
        </authorList>
    </citation>
    <scope>NUCLEOTIDE SEQUENCE [LARGE SCALE GENOMIC DNA]</scope>
    <source>
        <strain evidence="5 6">DSM 22698</strain>
    </source>
</reference>
<dbReference type="STRING" id="1423810.FD19_GL001928"/>
<dbReference type="InterPro" id="IPR050275">
    <property type="entry name" value="PGM_Phosphatase"/>
</dbReference>
<evidence type="ECO:0000256" key="4">
    <source>
        <dbReference type="PIRSR" id="PIRSR613078-2"/>
    </source>
</evidence>
<dbReference type="Proteomes" id="UP000051789">
    <property type="component" value="Unassembled WGS sequence"/>
</dbReference>
<dbReference type="EMBL" id="AYZK01000009">
    <property type="protein sequence ID" value="KRM86498.1"/>
    <property type="molecule type" value="Genomic_DNA"/>
</dbReference>
<dbReference type="OrthoDB" id="9782128at2"/>
<keyword evidence="6" id="KW-1185">Reference proteome</keyword>
<evidence type="ECO:0000256" key="3">
    <source>
        <dbReference type="PIRSR" id="PIRSR613078-1"/>
    </source>
</evidence>
<feature type="binding site" evidence="4">
    <location>
        <position position="87"/>
    </location>
    <ligand>
        <name>substrate</name>
    </ligand>
</feature>
<dbReference type="CDD" id="cd07067">
    <property type="entry name" value="HP_PGM_like"/>
    <property type="match status" value="1"/>
</dbReference>
<dbReference type="PATRIC" id="fig|1423810.4.peg.1977"/>
<gene>
    <name evidence="5" type="ORF">FD19_GL001928</name>
</gene>
<dbReference type="InterPro" id="IPR013078">
    <property type="entry name" value="His_Pase_superF_clade-1"/>
</dbReference>
<evidence type="ECO:0000313" key="5">
    <source>
        <dbReference type="EMBL" id="KRM86498.1"/>
    </source>
</evidence>
<proteinExistence type="predicted"/>
<dbReference type="SUPFAM" id="SSF53254">
    <property type="entry name" value="Phosphoglycerate mutase-like"/>
    <property type="match status" value="1"/>
</dbReference>
<keyword evidence="2" id="KW-0413">Isomerase</keyword>
<sequence length="247" mass="27070">MVQSLTGFPGWVRYNGRELDINIQGVGILAYLYLVRHGETQINAQGRFNGGGVDTPLTDKGVASARTLGAMLRPLSFRRIVVSPQARAIRTAKLIVGADAPLRVDERLREMRLGDWDGQTGDFARSFTQYDDYFHHPDRFDGHAIHAETYQELVDRASAAYQDAVAGLGTQDRVLIVAHGILLSIVSRVLIGTPLGQTRDAPLLANTSVSVLQNQTGDPGWRRLAWGVTPAALADEPAPVQQLFKEE</sequence>
<evidence type="ECO:0000313" key="6">
    <source>
        <dbReference type="Proteomes" id="UP000051789"/>
    </source>
</evidence>
<dbReference type="InterPro" id="IPR029033">
    <property type="entry name" value="His_PPase_superfam"/>
</dbReference>
<organism evidence="5 6">
    <name type="scientific">Lacticaseibacillus thailandensis DSM 22698 = JCM 13996</name>
    <dbReference type="NCBI Taxonomy" id="1423810"/>
    <lineage>
        <taxon>Bacteria</taxon>
        <taxon>Bacillati</taxon>
        <taxon>Bacillota</taxon>
        <taxon>Bacilli</taxon>
        <taxon>Lactobacillales</taxon>
        <taxon>Lactobacillaceae</taxon>
        <taxon>Lacticaseibacillus</taxon>
    </lineage>
</organism>
<feature type="binding site" evidence="4">
    <location>
        <begin position="36"/>
        <end position="43"/>
    </location>
    <ligand>
        <name>substrate</name>
    </ligand>
</feature>
<protein>
    <submittedName>
        <fullName evidence="5">Phosphoglycerate mutase family protein</fullName>
    </submittedName>
</protein>
<dbReference type="PROSITE" id="PS00175">
    <property type="entry name" value="PG_MUTASE"/>
    <property type="match status" value="1"/>
</dbReference>
<dbReference type="GO" id="GO:0005737">
    <property type="term" value="C:cytoplasm"/>
    <property type="evidence" value="ECO:0007669"/>
    <property type="project" value="TreeGrafter"/>
</dbReference>
<dbReference type="InterPro" id="IPR001345">
    <property type="entry name" value="PG/BPGM_mutase_AS"/>
</dbReference>
<feature type="active site" description="Proton donor/acceptor" evidence="3">
    <location>
        <position position="110"/>
    </location>
</feature>
<dbReference type="PANTHER" id="PTHR48100:SF1">
    <property type="entry name" value="HISTIDINE PHOSPHATASE FAMILY PROTEIN-RELATED"/>
    <property type="match status" value="1"/>
</dbReference>
<evidence type="ECO:0000256" key="2">
    <source>
        <dbReference type="ARBA" id="ARBA00023235"/>
    </source>
</evidence>
<dbReference type="AlphaFoldDB" id="A0A0R2C6D1"/>
<dbReference type="SMART" id="SM00855">
    <property type="entry name" value="PGAM"/>
    <property type="match status" value="1"/>
</dbReference>
<keyword evidence="1" id="KW-0324">Glycolysis</keyword>
<evidence type="ECO:0000256" key="1">
    <source>
        <dbReference type="ARBA" id="ARBA00023152"/>
    </source>
</evidence>